<feature type="compositionally biased region" description="Basic and acidic residues" evidence="1">
    <location>
        <begin position="261"/>
        <end position="272"/>
    </location>
</feature>
<gene>
    <name evidence="2" type="ORF">BSAL_54500</name>
</gene>
<dbReference type="Proteomes" id="UP000051952">
    <property type="component" value="Unassembled WGS sequence"/>
</dbReference>
<keyword evidence="3" id="KW-1185">Reference proteome</keyword>
<feature type="region of interest" description="Disordered" evidence="1">
    <location>
        <begin position="233"/>
        <end position="296"/>
    </location>
</feature>
<feature type="compositionally biased region" description="Basic residues" evidence="1">
    <location>
        <begin position="75"/>
        <end position="86"/>
    </location>
</feature>
<feature type="region of interest" description="Disordered" evidence="1">
    <location>
        <begin position="111"/>
        <end position="147"/>
    </location>
</feature>
<feature type="compositionally biased region" description="Polar residues" evidence="1">
    <location>
        <begin position="204"/>
        <end position="215"/>
    </location>
</feature>
<feature type="non-terminal residue" evidence="2">
    <location>
        <position position="454"/>
    </location>
</feature>
<feature type="region of interest" description="Disordered" evidence="1">
    <location>
        <begin position="183"/>
        <end position="217"/>
    </location>
</feature>
<dbReference type="EMBL" id="CYKH01000139">
    <property type="protein sequence ID" value="CUE72780.1"/>
    <property type="molecule type" value="Genomic_DNA"/>
</dbReference>
<dbReference type="VEuPathDB" id="TriTrypDB:BSAL_54500"/>
<dbReference type="AlphaFoldDB" id="A0A0S4IIQ3"/>
<feature type="compositionally biased region" description="Basic and acidic residues" evidence="1">
    <location>
        <begin position="281"/>
        <end position="292"/>
    </location>
</feature>
<name>A0A0S4IIQ3_BODSA</name>
<feature type="compositionally biased region" description="Low complexity" evidence="1">
    <location>
        <begin position="64"/>
        <end position="74"/>
    </location>
</feature>
<feature type="region of interest" description="Disordered" evidence="1">
    <location>
        <begin position="337"/>
        <end position="410"/>
    </location>
</feature>
<feature type="region of interest" description="Disordered" evidence="1">
    <location>
        <begin position="1"/>
        <end position="88"/>
    </location>
</feature>
<feature type="compositionally biased region" description="Polar residues" evidence="1">
    <location>
        <begin position="111"/>
        <end position="128"/>
    </location>
</feature>
<evidence type="ECO:0000313" key="3">
    <source>
        <dbReference type="Proteomes" id="UP000051952"/>
    </source>
</evidence>
<reference evidence="3" key="1">
    <citation type="submission" date="2015-09" db="EMBL/GenBank/DDBJ databases">
        <authorList>
            <consortium name="Pathogen Informatics"/>
        </authorList>
    </citation>
    <scope>NUCLEOTIDE SEQUENCE [LARGE SCALE GENOMIC DNA]</scope>
    <source>
        <strain evidence="3">Lake Konstanz</strain>
    </source>
</reference>
<protein>
    <submittedName>
        <fullName evidence="2">Uncharacterized protein</fullName>
    </submittedName>
</protein>
<accession>A0A0S4IIQ3</accession>
<sequence>MPLSAGGLPLATSESQQRIHVRPEHVPPVSSSSSVGGGDVSVEHHPIRRHPSPPKKYPHHPHLHSTSGTSSGSSYHHHHHHHHAQHNGHMLTQQPSIEDFGYTSPRLLLHQQSQAGSAVTSTMSKTNFKSSKTSGQSGSGFAGGRMVSVRPVTPPIIPAPISTVQDPKHTKFLKWQAREAVRKHYAKHAESGSSPQKAPPPHQPQSEATSVSFTSIDPRDTGGIVAVVVAPPPAESSPSLPIASLPSQRTASPASSSSSRDNNDGGLRDPAHLQRRLVRRRTSDEKELEKEKEKRRRTALDKIPFVPHVKTEYLERTFYTDIRNTVALSTMKLQRCRSAGMSSAGGGPAPPQPSDRSDDDHHWQHEPPIRDELTSIHGANEASAATPRLQAATARAKPPALPRPMSTRGTAHYEQPPAVALNATVTSLLSHVPSMTAIPQPLQTYTASFEYQST</sequence>
<feature type="compositionally biased region" description="Low complexity" evidence="1">
    <location>
        <begin position="236"/>
        <end position="260"/>
    </location>
</feature>
<feature type="compositionally biased region" description="Basic and acidic residues" evidence="1">
    <location>
        <begin position="355"/>
        <end position="374"/>
    </location>
</feature>
<evidence type="ECO:0000256" key="1">
    <source>
        <dbReference type="SAM" id="MobiDB-lite"/>
    </source>
</evidence>
<feature type="compositionally biased region" description="Basic residues" evidence="1">
    <location>
        <begin position="46"/>
        <end position="63"/>
    </location>
</feature>
<proteinExistence type="predicted"/>
<organism evidence="2 3">
    <name type="scientific">Bodo saltans</name>
    <name type="common">Flagellated protozoan</name>
    <dbReference type="NCBI Taxonomy" id="75058"/>
    <lineage>
        <taxon>Eukaryota</taxon>
        <taxon>Discoba</taxon>
        <taxon>Euglenozoa</taxon>
        <taxon>Kinetoplastea</taxon>
        <taxon>Metakinetoplastina</taxon>
        <taxon>Eubodonida</taxon>
        <taxon>Bodonidae</taxon>
        <taxon>Bodo</taxon>
    </lineage>
</organism>
<evidence type="ECO:0000313" key="2">
    <source>
        <dbReference type="EMBL" id="CUE72780.1"/>
    </source>
</evidence>